<dbReference type="RefSeq" id="WP_107666184.1">
    <property type="nucleotide sequence ID" value="NZ_PZKG01000402.1"/>
</dbReference>
<reference evidence="1 2" key="1">
    <citation type="submission" date="2018-03" db="EMBL/GenBank/DDBJ databases">
        <title>Cereibacter changlensis.</title>
        <authorList>
            <person name="Meyer T.E."/>
            <person name="Miller S."/>
            <person name="Lodha T."/>
            <person name="Gandham S."/>
            <person name="Chintalapati S."/>
            <person name="Chintalapati V.R."/>
        </authorList>
    </citation>
    <scope>NUCLEOTIDE SEQUENCE [LARGE SCALE GENOMIC DNA]</scope>
    <source>
        <strain evidence="1 2">JA139</strain>
    </source>
</reference>
<accession>A0A2T4JFX7</accession>
<dbReference type="AlphaFoldDB" id="A0A2T4JFX7"/>
<comment type="caution">
    <text evidence="1">The sequence shown here is derived from an EMBL/GenBank/DDBJ whole genome shotgun (WGS) entry which is preliminary data.</text>
</comment>
<sequence length="130" mass="14325">MATYRLRSTTAVYTPDIIAWAISGCDFPHDRDRLIGVISTTFPSVPKEAVAQLLTKVVTYTVEDETVVFSVEDRPEALPRLTCRKCAAHNPLVYFAPVTFDGAGTCICFDCAQARNWLDADGNLRPGVEL</sequence>
<protein>
    <submittedName>
        <fullName evidence="1">Uncharacterized protein</fullName>
    </submittedName>
</protein>
<gene>
    <name evidence="1" type="ORF">C5F48_24325</name>
</gene>
<dbReference type="OrthoDB" id="7775274at2"/>
<proteinExistence type="predicted"/>
<organism evidence="1 2">
    <name type="scientific">Cereibacter changlensis JA139</name>
    <dbReference type="NCBI Taxonomy" id="1188249"/>
    <lineage>
        <taxon>Bacteria</taxon>
        <taxon>Pseudomonadati</taxon>
        <taxon>Pseudomonadota</taxon>
        <taxon>Alphaproteobacteria</taxon>
        <taxon>Rhodobacterales</taxon>
        <taxon>Paracoccaceae</taxon>
        <taxon>Cereibacter</taxon>
    </lineage>
</organism>
<evidence type="ECO:0000313" key="1">
    <source>
        <dbReference type="EMBL" id="PTE16796.1"/>
    </source>
</evidence>
<dbReference type="Proteomes" id="UP000241010">
    <property type="component" value="Unassembled WGS sequence"/>
</dbReference>
<evidence type="ECO:0000313" key="2">
    <source>
        <dbReference type="Proteomes" id="UP000241010"/>
    </source>
</evidence>
<name>A0A2T4JFX7_9RHOB</name>
<keyword evidence="2" id="KW-1185">Reference proteome</keyword>
<dbReference type="EMBL" id="PZKG01000402">
    <property type="protein sequence ID" value="PTE16796.1"/>
    <property type="molecule type" value="Genomic_DNA"/>
</dbReference>